<name>C9LMZ3_9FIRM</name>
<comment type="caution">
    <text evidence="1">The sequence shown here is derived from an EMBL/GenBank/DDBJ whole genome shotgun (WGS) entry which is preliminary data.</text>
</comment>
<dbReference type="Proteomes" id="UP000004736">
    <property type="component" value="Unassembled WGS sequence"/>
</dbReference>
<evidence type="ECO:0000313" key="2">
    <source>
        <dbReference type="Proteomes" id="UP000004736"/>
    </source>
</evidence>
<sequence length="67" mass="8091">MKYKNIRWLIRWFSGHANQFLCKAALFILQGLPTVFQKRTMHGSYEKHKFISYMIEVNLNPIDQLKF</sequence>
<organism evidence="1 2">
    <name type="scientific">Dialister invisus DSM 15470</name>
    <dbReference type="NCBI Taxonomy" id="592028"/>
    <lineage>
        <taxon>Bacteria</taxon>
        <taxon>Bacillati</taxon>
        <taxon>Bacillota</taxon>
        <taxon>Negativicutes</taxon>
        <taxon>Veillonellales</taxon>
        <taxon>Veillonellaceae</taxon>
        <taxon>Dialister</taxon>
    </lineage>
</organism>
<keyword evidence="2" id="KW-1185">Reference proteome</keyword>
<dbReference type="HOGENOM" id="CLU_2805547_0_0_9"/>
<protein>
    <submittedName>
        <fullName evidence="1">Uncharacterized protein</fullName>
    </submittedName>
</protein>
<evidence type="ECO:0000313" key="1">
    <source>
        <dbReference type="EMBL" id="EEW96929.1"/>
    </source>
</evidence>
<accession>C9LMZ3</accession>
<gene>
    <name evidence="1" type="ORF">GCWU000321_00905</name>
</gene>
<proteinExistence type="predicted"/>
<dbReference type="STRING" id="592028.GCWU000321_00905"/>
<reference evidence="1" key="1">
    <citation type="submission" date="2009-09" db="EMBL/GenBank/DDBJ databases">
        <authorList>
            <person name="Weinstock G."/>
            <person name="Sodergren E."/>
            <person name="Clifton S."/>
            <person name="Fulton L."/>
            <person name="Fulton B."/>
            <person name="Courtney L."/>
            <person name="Fronick C."/>
            <person name="Harrison M."/>
            <person name="Strong C."/>
            <person name="Farmer C."/>
            <person name="Delahaunty K."/>
            <person name="Markovic C."/>
            <person name="Hall O."/>
            <person name="Minx P."/>
            <person name="Tomlinson C."/>
            <person name="Mitreva M."/>
            <person name="Nelson J."/>
            <person name="Hou S."/>
            <person name="Wollam A."/>
            <person name="Pepin K.H."/>
            <person name="Johnson M."/>
            <person name="Bhonagiri V."/>
            <person name="Nash W.E."/>
            <person name="Warren W."/>
            <person name="Chinwalla A."/>
            <person name="Mardis E.R."/>
            <person name="Wilson R.K."/>
        </authorList>
    </citation>
    <scope>NUCLEOTIDE SEQUENCE [LARGE SCALE GENOMIC DNA]</scope>
    <source>
        <strain evidence="1">DSM 15470</strain>
    </source>
</reference>
<dbReference type="AlphaFoldDB" id="C9LMZ3"/>
<dbReference type="EMBL" id="ACIM02000001">
    <property type="protein sequence ID" value="EEW96929.1"/>
    <property type="molecule type" value="Genomic_DNA"/>
</dbReference>